<evidence type="ECO:0000256" key="1">
    <source>
        <dbReference type="SAM" id="Phobius"/>
    </source>
</evidence>
<dbReference type="Proteomes" id="UP000309450">
    <property type="component" value="Unassembled WGS sequence"/>
</dbReference>
<dbReference type="RefSeq" id="WP_136394459.1">
    <property type="nucleotide sequence ID" value="NZ_SSND01000002.1"/>
</dbReference>
<evidence type="ECO:0000313" key="2">
    <source>
        <dbReference type="EMBL" id="THD83565.1"/>
    </source>
</evidence>
<proteinExistence type="predicted"/>
<dbReference type="EMBL" id="SSND01000002">
    <property type="protein sequence ID" value="THD83565.1"/>
    <property type="molecule type" value="Genomic_DNA"/>
</dbReference>
<reference evidence="2 3" key="1">
    <citation type="submission" date="2019-04" db="EMBL/GenBank/DDBJ databases">
        <title>Draft genome sequence of Gemmobacter aestuarii sp. nov.</title>
        <authorList>
            <person name="Hameed A."/>
            <person name="Lin S.-Y."/>
            <person name="Shahina M."/>
            <person name="Lai W.-A."/>
            <person name="Young C.-C."/>
        </authorList>
    </citation>
    <scope>NUCLEOTIDE SEQUENCE [LARGE SCALE GENOMIC DNA]</scope>
    <source>
        <strain evidence="2 3">CC-PW-75</strain>
    </source>
</reference>
<feature type="transmembrane region" description="Helical" evidence="1">
    <location>
        <begin position="6"/>
        <end position="25"/>
    </location>
</feature>
<keyword evidence="3" id="KW-1185">Reference proteome</keyword>
<comment type="caution">
    <text evidence="2">The sequence shown here is derived from an EMBL/GenBank/DDBJ whole genome shotgun (WGS) entry which is preliminary data.</text>
</comment>
<organism evidence="2 3">
    <name type="scientific">Aliigemmobacter aestuarii</name>
    <dbReference type="NCBI Taxonomy" id="1445661"/>
    <lineage>
        <taxon>Bacteria</taxon>
        <taxon>Pseudomonadati</taxon>
        <taxon>Pseudomonadota</taxon>
        <taxon>Alphaproteobacteria</taxon>
        <taxon>Rhodobacterales</taxon>
        <taxon>Paracoccaceae</taxon>
        <taxon>Aliigemmobacter</taxon>
    </lineage>
</organism>
<gene>
    <name evidence="2" type="ORF">E7811_09800</name>
</gene>
<keyword evidence="1" id="KW-0472">Membrane</keyword>
<accession>A0A4S3MPA5</accession>
<dbReference type="OrthoDB" id="7859692at2"/>
<keyword evidence="1" id="KW-1133">Transmembrane helix</keyword>
<dbReference type="AlphaFoldDB" id="A0A4S3MPA5"/>
<protein>
    <recommendedName>
        <fullName evidence="4">DUF2550 family protein</fullName>
    </recommendedName>
</protein>
<sequence>MPLEWLVSLVLGGIGGAALLTWALGWSRPFRIGDEATARAEWLRHWPDDRVETVHLAPDGRAALVLTGRGRGLLRSFGADTVAHYIRDAKATDTVLSLDFGDFGSPPARLRLDAGTLALWIRALKDRP</sequence>
<evidence type="ECO:0000313" key="3">
    <source>
        <dbReference type="Proteomes" id="UP000309450"/>
    </source>
</evidence>
<evidence type="ECO:0008006" key="4">
    <source>
        <dbReference type="Google" id="ProtNLM"/>
    </source>
</evidence>
<name>A0A4S3MPA5_9RHOB</name>
<keyword evidence="1" id="KW-0812">Transmembrane</keyword>